<dbReference type="Pfam" id="PF02638">
    <property type="entry name" value="GHL10"/>
    <property type="match status" value="1"/>
</dbReference>
<comment type="caution">
    <text evidence="4">The sequence shown here is derived from an EMBL/GenBank/DDBJ whole genome shotgun (WGS) entry which is preliminary data.</text>
</comment>
<organism evidence="4 5">
    <name type="scientific">Caecibacteroides pullorum</name>
    <dbReference type="NCBI Taxonomy" id="2725562"/>
    <lineage>
        <taxon>Bacteria</taxon>
        <taxon>Pseudomonadati</taxon>
        <taxon>Bacteroidota</taxon>
        <taxon>Bacteroidia</taxon>
        <taxon>Bacteroidales</taxon>
        <taxon>Bacteroidaceae</taxon>
        <taxon>Caecibacteroides</taxon>
    </lineage>
</organism>
<name>A0AA40ZWD3_9BACT</name>
<keyword evidence="1" id="KW-0732">Signal</keyword>
<evidence type="ECO:0000259" key="3">
    <source>
        <dbReference type="Pfam" id="PF16373"/>
    </source>
</evidence>
<proteinExistence type="predicted"/>
<dbReference type="InterPro" id="IPR052177">
    <property type="entry name" value="Divisome_Glycosyl_Hydrolase"/>
</dbReference>
<dbReference type="PANTHER" id="PTHR43405">
    <property type="entry name" value="GLYCOSYL HYDROLASE DIGH"/>
    <property type="match status" value="1"/>
</dbReference>
<dbReference type="PANTHER" id="PTHR43405:SF1">
    <property type="entry name" value="GLYCOSYL HYDROLASE DIGH"/>
    <property type="match status" value="1"/>
</dbReference>
<evidence type="ECO:0000256" key="1">
    <source>
        <dbReference type="ARBA" id="ARBA00022729"/>
    </source>
</evidence>
<dbReference type="AlphaFoldDB" id="A0AA40ZWD3"/>
<dbReference type="SUPFAM" id="SSF51445">
    <property type="entry name" value="(Trans)glycosidases"/>
    <property type="match status" value="1"/>
</dbReference>
<sequence length="443" mass="50716">MKKSLLLLASGMLVLTSCGGTKKKTEVSETPVKPALMWFDAEANFGRFNQKDSIDYYLQKIKSLGFTHAIVDVRPITGEVLYDSKYAPRMEEWNGAKRGDFDYLGYFIQQGHKLGLQVHASLNVFCAGHNYFDRGMVYSGHPEWASMVYNPEKGIISIMEEKHKYGAMINPLNEEYRTHILNVLKELVGKYPDLDGLMLDRVRYDGISADFSPLSRSKFEEYIGAKVENFPQDILTWEKTADGKFVPKRGKLALKWFEWRTKTITDFMALARKEVKSVNPNISFGTYTGAWYPSYYEVGVNFASKNYDPSKDFDWATPEYKNYGYAELIDLYATGNYYTDITIEEYQKNGHSVWNETDSQAQSGTWYCVEGSCQHLRTILKDNKFMGGILVDQFYDNPAKLSKTIAMNLKLSDGLMVFDIVHIISKNLWKEVEEGMREGGACR</sequence>
<accession>A0AA40ZWD3</accession>
<dbReference type="Gene3D" id="3.20.20.80">
    <property type="entry name" value="Glycosidases"/>
    <property type="match status" value="1"/>
</dbReference>
<dbReference type="EMBL" id="JACJMO010000031">
    <property type="protein sequence ID" value="MBM6858598.1"/>
    <property type="molecule type" value="Genomic_DNA"/>
</dbReference>
<gene>
    <name evidence="4" type="ORF">H6D15_13475</name>
</gene>
<evidence type="ECO:0000259" key="2">
    <source>
        <dbReference type="Pfam" id="PF02638"/>
    </source>
</evidence>
<dbReference type="PROSITE" id="PS51257">
    <property type="entry name" value="PROKAR_LIPOPROTEIN"/>
    <property type="match status" value="1"/>
</dbReference>
<evidence type="ECO:0000313" key="4">
    <source>
        <dbReference type="EMBL" id="MBM6858598.1"/>
    </source>
</evidence>
<dbReference type="Proteomes" id="UP000698924">
    <property type="component" value="Unassembled WGS sequence"/>
</dbReference>
<dbReference type="InterPro" id="IPR032280">
    <property type="entry name" value="DUF4985"/>
</dbReference>
<dbReference type="InterPro" id="IPR017853">
    <property type="entry name" value="GH"/>
</dbReference>
<dbReference type="InterPro" id="IPR003790">
    <property type="entry name" value="GHL10"/>
</dbReference>
<protein>
    <submittedName>
        <fullName evidence="4">Family 10 glycosylhydrolase</fullName>
    </submittedName>
</protein>
<keyword evidence="5" id="KW-1185">Reference proteome</keyword>
<dbReference type="Pfam" id="PF16373">
    <property type="entry name" value="DUF4985"/>
    <property type="match status" value="1"/>
</dbReference>
<reference evidence="4 5" key="1">
    <citation type="journal article" date="2021" name="Sci. Rep.">
        <title>The distribution of antibiotic resistance genes in chicken gut microbiota commensals.</title>
        <authorList>
            <person name="Juricova H."/>
            <person name="Matiasovicova J."/>
            <person name="Kubasova T."/>
            <person name="Cejkova D."/>
            <person name="Rychlik I."/>
        </authorList>
    </citation>
    <scope>NUCLEOTIDE SEQUENCE [LARGE SCALE GENOMIC DNA]</scope>
    <source>
        <strain evidence="4 5">An421</strain>
    </source>
</reference>
<feature type="domain" description="DUF4985" evidence="3">
    <location>
        <begin position="311"/>
        <end position="434"/>
    </location>
</feature>
<feature type="domain" description="Glycosyl hydrolase-like 10" evidence="2">
    <location>
        <begin position="49"/>
        <end position="288"/>
    </location>
</feature>
<evidence type="ECO:0000313" key="5">
    <source>
        <dbReference type="Proteomes" id="UP000698924"/>
    </source>
</evidence>